<name>A0A9D2MCD1_9FIRM</name>
<sequence>MDEVKDQLRTILGGHDAEFAGMVLEYAATLDRAGAPRSYCICAIVQAATELPGDKLYPAWRFLWALAGKKRVP</sequence>
<dbReference type="AlphaFoldDB" id="A0A9D2MCD1"/>
<accession>A0A9D2MCD1</accession>
<reference evidence="1" key="1">
    <citation type="journal article" date="2021" name="PeerJ">
        <title>Extensive microbial diversity within the chicken gut microbiome revealed by metagenomics and culture.</title>
        <authorList>
            <person name="Gilroy R."/>
            <person name="Ravi A."/>
            <person name="Getino M."/>
            <person name="Pursley I."/>
            <person name="Horton D.L."/>
            <person name="Alikhan N.F."/>
            <person name="Baker D."/>
            <person name="Gharbi K."/>
            <person name="Hall N."/>
            <person name="Watson M."/>
            <person name="Adriaenssens E.M."/>
            <person name="Foster-Nyarko E."/>
            <person name="Jarju S."/>
            <person name="Secka A."/>
            <person name="Antonio M."/>
            <person name="Oren A."/>
            <person name="Chaudhuri R.R."/>
            <person name="La Ragione R."/>
            <person name="Hildebrand F."/>
            <person name="Pallen M.J."/>
        </authorList>
    </citation>
    <scope>NUCLEOTIDE SEQUENCE</scope>
    <source>
        <strain evidence="1">CHK189-11263</strain>
    </source>
</reference>
<reference evidence="1" key="2">
    <citation type="submission" date="2021-04" db="EMBL/GenBank/DDBJ databases">
        <authorList>
            <person name="Gilroy R."/>
        </authorList>
    </citation>
    <scope>NUCLEOTIDE SEQUENCE</scope>
    <source>
        <strain evidence="1">CHK189-11263</strain>
    </source>
</reference>
<dbReference type="Proteomes" id="UP000824208">
    <property type="component" value="Unassembled WGS sequence"/>
</dbReference>
<dbReference type="EMBL" id="DWYC01000075">
    <property type="protein sequence ID" value="HJB57575.1"/>
    <property type="molecule type" value="Genomic_DNA"/>
</dbReference>
<evidence type="ECO:0000313" key="1">
    <source>
        <dbReference type="EMBL" id="HJB57575.1"/>
    </source>
</evidence>
<organism evidence="1 2">
    <name type="scientific">Candidatus Flavonifractor intestinipullorum</name>
    <dbReference type="NCBI Taxonomy" id="2838587"/>
    <lineage>
        <taxon>Bacteria</taxon>
        <taxon>Bacillati</taxon>
        <taxon>Bacillota</taxon>
        <taxon>Clostridia</taxon>
        <taxon>Eubacteriales</taxon>
        <taxon>Oscillospiraceae</taxon>
        <taxon>Flavonifractor</taxon>
    </lineage>
</organism>
<evidence type="ECO:0000313" key="2">
    <source>
        <dbReference type="Proteomes" id="UP000824208"/>
    </source>
</evidence>
<gene>
    <name evidence="1" type="ORF">H9714_08490</name>
</gene>
<proteinExistence type="predicted"/>
<comment type="caution">
    <text evidence="1">The sequence shown here is derived from an EMBL/GenBank/DDBJ whole genome shotgun (WGS) entry which is preliminary data.</text>
</comment>
<protein>
    <submittedName>
        <fullName evidence="1">Uncharacterized protein</fullName>
    </submittedName>
</protein>